<dbReference type="InterPro" id="IPR002942">
    <property type="entry name" value="S4_RNA-bd"/>
</dbReference>
<dbReference type="HAMAP" id="MF_01306_A">
    <property type="entry name" value="Ribosomal_uS4_A"/>
    <property type="match status" value="1"/>
</dbReference>
<dbReference type="InterPro" id="IPR001912">
    <property type="entry name" value="Ribosomal_uS4_N"/>
</dbReference>
<dbReference type="EMBL" id="DSFH01000023">
    <property type="protein sequence ID" value="HEW63664.1"/>
    <property type="molecule type" value="Genomic_DNA"/>
</dbReference>
<dbReference type="SMART" id="SM01390">
    <property type="entry name" value="Ribosomal_S4"/>
    <property type="match status" value="1"/>
</dbReference>
<dbReference type="GO" id="GO:0042274">
    <property type="term" value="P:ribosomal small subunit biogenesis"/>
    <property type="evidence" value="ECO:0007669"/>
    <property type="project" value="TreeGrafter"/>
</dbReference>
<dbReference type="CDD" id="cd00165">
    <property type="entry name" value="S4"/>
    <property type="match status" value="1"/>
</dbReference>
<keyword evidence="5 6" id="KW-0687">Ribonucleoprotein</keyword>
<dbReference type="InterPro" id="IPR005710">
    <property type="entry name" value="Ribosomal_uS4_euk/arc"/>
</dbReference>
<dbReference type="NCBIfam" id="NF003139">
    <property type="entry name" value="PRK04051.1"/>
    <property type="match status" value="1"/>
</dbReference>
<reference evidence="10" key="3">
    <citation type="submission" date="2020-10" db="EMBL/GenBank/DDBJ databases">
        <title>Fervidococcus fontis strain 3639Fd - the first crenarchaeon capable of growth on lipids.</title>
        <authorList>
            <person name="Kochetkova T.V."/>
            <person name="Elcheninov A.G."/>
            <person name="Toschakov S.V."/>
            <person name="Kublanov I.V."/>
        </authorList>
    </citation>
    <scope>NUCLEOTIDE SEQUENCE</scope>
    <source>
        <strain evidence="10">3639Fd</strain>
    </source>
</reference>
<dbReference type="Pfam" id="PF01479">
    <property type="entry name" value="S4"/>
    <property type="match status" value="1"/>
</dbReference>
<evidence type="ECO:0000256" key="1">
    <source>
        <dbReference type="ARBA" id="ARBA00007465"/>
    </source>
</evidence>
<dbReference type="EMBL" id="JADEZV010000002">
    <property type="protein sequence ID" value="MBE9391070.1"/>
    <property type="molecule type" value="Genomic_DNA"/>
</dbReference>
<comment type="similarity">
    <text evidence="1 6">Belongs to the universal ribosomal protein uS4 family.</text>
</comment>
<evidence type="ECO:0000259" key="8">
    <source>
        <dbReference type="SMART" id="SM01390"/>
    </source>
</evidence>
<keyword evidence="3 6" id="KW-0694">RNA-binding</keyword>
<evidence type="ECO:0000259" key="7">
    <source>
        <dbReference type="SMART" id="SM00363"/>
    </source>
</evidence>
<name>A0A2J6N402_9CREN</name>
<comment type="subunit">
    <text evidence="6">Part of the 30S ribosomal subunit. Contacts protein S5. The interaction surface between S4 and S5 is involved in control of translational fidelity.</text>
</comment>
<reference evidence="11 12" key="1">
    <citation type="submission" date="2018-01" db="EMBL/GenBank/DDBJ databases">
        <title>Metagenomic assembled genomes from two thermal pools in the Uzon Caldera, Kamchatka, Russia.</title>
        <authorList>
            <person name="Wilkins L."/>
            <person name="Ettinger C."/>
        </authorList>
    </citation>
    <scope>NUCLEOTIDE SEQUENCE [LARGE SCALE GENOMIC DNA]</scope>
    <source>
        <strain evidence="11">ZAV-06</strain>
    </source>
</reference>
<gene>
    <name evidence="6" type="primary">rps4</name>
    <name evidence="11" type="ORF">C0188_00035</name>
    <name evidence="9" type="ORF">ENO39_01195</name>
    <name evidence="10" type="ORF">IOK49_03120</name>
</gene>
<feature type="domain" description="Small ribosomal subunit protein uS4 N-terminal" evidence="8">
    <location>
        <begin position="5"/>
        <end position="102"/>
    </location>
</feature>
<dbReference type="Pfam" id="PF00163">
    <property type="entry name" value="Ribosomal_S4"/>
    <property type="match status" value="1"/>
</dbReference>
<dbReference type="OMA" id="RQFITHG"/>
<comment type="function">
    <text evidence="6">With S5 and S12 plays an important role in translational accuracy.</text>
</comment>
<reference evidence="9" key="2">
    <citation type="journal article" date="2020" name="mSystems">
        <title>Genome- and Community-Level Interaction Insights into Carbon Utilization and Element Cycling Functions of Hydrothermarchaeota in Hydrothermal Sediment.</title>
        <authorList>
            <person name="Zhou Z."/>
            <person name="Liu Y."/>
            <person name="Xu W."/>
            <person name="Pan J."/>
            <person name="Luo Z.H."/>
            <person name="Li M."/>
        </authorList>
    </citation>
    <scope>NUCLEOTIDE SEQUENCE [LARGE SCALE GENOMIC DNA]</scope>
    <source>
        <strain evidence="9">SpSt-1261</strain>
    </source>
</reference>
<evidence type="ECO:0000313" key="11">
    <source>
        <dbReference type="EMBL" id="PMB76049.1"/>
    </source>
</evidence>
<evidence type="ECO:0000256" key="2">
    <source>
        <dbReference type="ARBA" id="ARBA00022730"/>
    </source>
</evidence>
<evidence type="ECO:0000313" key="10">
    <source>
        <dbReference type="EMBL" id="MBE9391070.1"/>
    </source>
</evidence>
<feature type="domain" description="RNA-binding S4" evidence="7">
    <location>
        <begin position="103"/>
        <end position="165"/>
    </location>
</feature>
<evidence type="ECO:0000256" key="4">
    <source>
        <dbReference type="ARBA" id="ARBA00022980"/>
    </source>
</evidence>
<dbReference type="Proteomes" id="UP000237153">
    <property type="component" value="Unassembled WGS sequence"/>
</dbReference>
<evidence type="ECO:0000313" key="12">
    <source>
        <dbReference type="Proteomes" id="UP000237153"/>
    </source>
</evidence>
<dbReference type="InterPro" id="IPR036986">
    <property type="entry name" value="S4_RNA-bd_sf"/>
</dbReference>
<keyword evidence="2 6" id="KW-0699">rRNA-binding</keyword>
<dbReference type="AlphaFoldDB" id="A0A2J6N402"/>
<accession>A0A2J6N402</accession>
<organism evidence="11 12">
    <name type="scientific">Fervidicoccus fontis</name>
    <dbReference type="NCBI Taxonomy" id="683846"/>
    <lineage>
        <taxon>Archaea</taxon>
        <taxon>Thermoproteota</taxon>
        <taxon>Thermoprotei</taxon>
        <taxon>Fervidicoccales</taxon>
        <taxon>Fervidicoccaceae</taxon>
        <taxon>Fervidicoccus</taxon>
    </lineage>
</organism>
<dbReference type="Gene3D" id="3.10.290.10">
    <property type="entry name" value="RNA-binding S4 domain"/>
    <property type="match status" value="1"/>
</dbReference>
<dbReference type="EMBL" id="PNIM01000001">
    <property type="protein sequence ID" value="PMB76049.1"/>
    <property type="molecule type" value="Genomic_DNA"/>
</dbReference>
<proteinExistence type="inferred from homology"/>
<dbReference type="Proteomes" id="UP000886076">
    <property type="component" value="Unassembled WGS sequence"/>
</dbReference>
<evidence type="ECO:0000256" key="3">
    <source>
        <dbReference type="ARBA" id="ARBA00022884"/>
    </source>
</evidence>
<dbReference type="Proteomes" id="UP000652307">
    <property type="component" value="Unassembled WGS sequence"/>
</dbReference>
<comment type="function">
    <text evidence="6">One of the primary rRNA binding proteins, it binds directly to 16S rRNA where it nucleates assembly of the body of the 30S subunit.</text>
</comment>
<protein>
    <recommendedName>
        <fullName evidence="6">Small ribosomal subunit protein uS4</fullName>
    </recommendedName>
</protein>
<evidence type="ECO:0000256" key="5">
    <source>
        <dbReference type="ARBA" id="ARBA00023274"/>
    </source>
</evidence>
<dbReference type="GO" id="GO:0019843">
    <property type="term" value="F:rRNA binding"/>
    <property type="evidence" value="ECO:0007669"/>
    <property type="project" value="UniProtKB-UniRule"/>
</dbReference>
<dbReference type="InterPro" id="IPR022802">
    <property type="entry name" value="Ribosomal_uS4_arc"/>
</dbReference>
<evidence type="ECO:0000256" key="6">
    <source>
        <dbReference type="HAMAP-Rule" id="MF_01306"/>
    </source>
</evidence>
<dbReference type="SUPFAM" id="SSF55174">
    <property type="entry name" value="Alpha-L RNA-binding motif"/>
    <property type="match status" value="1"/>
</dbReference>
<dbReference type="GO" id="GO:0003735">
    <property type="term" value="F:structural constituent of ribosome"/>
    <property type="evidence" value="ECO:0007669"/>
    <property type="project" value="InterPro"/>
</dbReference>
<dbReference type="InterPro" id="IPR022801">
    <property type="entry name" value="Ribosomal_uS4"/>
</dbReference>
<comment type="caution">
    <text evidence="11">The sequence shown here is derived from an EMBL/GenBank/DDBJ whole genome shotgun (WGS) entry which is preliminary data.</text>
</comment>
<dbReference type="GO" id="GO:0006412">
    <property type="term" value="P:translation"/>
    <property type="evidence" value="ECO:0007669"/>
    <property type="project" value="UniProtKB-UniRule"/>
</dbReference>
<dbReference type="PANTHER" id="PTHR11831:SF5">
    <property type="entry name" value="40S RIBOSOMAL PROTEIN S9"/>
    <property type="match status" value="1"/>
</dbReference>
<dbReference type="NCBIfam" id="TIGR01018">
    <property type="entry name" value="uS4_arch"/>
    <property type="match status" value="1"/>
</dbReference>
<dbReference type="PANTHER" id="PTHR11831">
    <property type="entry name" value="30S 40S RIBOSOMAL PROTEIN"/>
    <property type="match status" value="1"/>
</dbReference>
<dbReference type="RefSeq" id="WP_014557605.1">
    <property type="nucleotide sequence ID" value="NZ_DSFH01000023.1"/>
</dbReference>
<dbReference type="GO" id="GO:0015935">
    <property type="term" value="C:small ribosomal subunit"/>
    <property type="evidence" value="ECO:0007669"/>
    <property type="project" value="InterPro"/>
</dbReference>
<dbReference type="GeneID" id="12449539"/>
<evidence type="ECO:0000313" key="9">
    <source>
        <dbReference type="EMBL" id="HEW63664.1"/>
    </source>
</evidence>
<dbReference type="PROSITE" id="PS50889">
    <property type="entry name" value="S4"/>
    <property type="match status" value="1"/>
</dbReference>
<keyword evidence="4 6" id="KW-0689">Ribosomal protein</keyword>
<dbReference type="SMART" id="SM00363">
    <property type="entry name" value="S4"/>
    <property type="match status" value="1"/>
</dbReference>
<sequence length="168" mass="19568">MGDPRKLRKKWEGPGHPWDKTRLENELRLLGKFGLRNKKELWIAQTMARKIRHRARELLALPEDVRKKEEENLLKRLYSQGIVQSNAVLDDLLSINAEHILNRRLQTIVYQKGLAKTIYQARQMIVHGHIGINGRRVTSPGYLVKRSEEDLIDIISSSPFKRELEASQ</sequence>